<keyword evidence="2" id="KW-0949">S-adenosyl-L-methionine</keyword>
<keyword evidence="4" id="KW-0408">Iron</keyword>
<dbReference type="SMART" id="SM00729">
    <property type="entry name" value="Elp3"/>
    <property type="match status" value="1"/>
</dbReference>
<evidence type="ECO:0000256" key="2">
    <source>
        <dbReference type="ARBA" id="ARBA00022691"/>
    </source>
</evidence>
<proteinExistence type="predicted"/>
<dbReference type="Proteomes" id="UP000190797">
    <property type="component" value="Chromosome"/>
</dbReference>
<feature type="domain" description="Radical SAM core" evidence="6">
    <location>
        <begin position="153"/>
        <end position="384"/>
    </location>
</feature>
<protein>
    <recommendedName>
        <fullName evidence="6">Radical SAM core domain-containing protein</fullName>
    </recommendedName>
</protein>
<evidence type="ECO:0000256" key="4">
    <source>
        <dbReference type="ARBA" id="ARBA00023004"/>
    </source>
</evidence>
<dbReference type="InterPro" id="IPR051198">
    <property type="entry name" value="BchE-like"/>
</dbReference>
<dbReference type="STRING" id="1909395.BKM31_20905"/>
<dbReference type="EMBL" id="CP017717">
    <property type="protein sequence ID" value="AQZ63591.1"/>
    <property type="molecule type" value="Genomic_DNA"/>
</dbReference>
<dbReference type="SFLD" id="SFLDG01082">
    <property type="entry name" value="B12-binding_domain_containing"/>
    <property type="match status" value="1"/>
</dbReference>
<name>A0A1V0A045_9ACTN</name>
<dbReference type="SFLD" id="SFLDS00029">
    <property type="entry name" value="Radical_SAM"/>
    <property type="match status" value="1"/>
</dbReference>
<accession>A0A1V0A045</accession>
<evidence type="ECO:0000313" key="8">
    <source>
        <dbReference type="Proteomes" id="UP000190797"/>
    </source>
</evidence>
<dbReference type="SUPFAM" id="SSF102114">
    <property type="entry name" value="Radical SAM enzymes"/>
    <property type="match status" value="1"/>
</dbReference>
<dbReference type="AlphaFoldDB" id="A0A1V0A045"/>
<comment type="cofactor">
    <cofactor evidence="1">
        <name>[4Fe-4S] cluster</name>
        <dbReference type="ChEBI" id="CHEBI:49883"/>
    </cofactor>
</comment>
<dbReference type="InterPro" id="IPR013785">
    <property type="entry name" value="Aldolase_TIM"/>
</dbReference>
<reference evidence="8" key="1">
    <citation type="journal article" date="2017" name="Med. Chem. Commun.">
        <title>Nonomuraea sp. ATCC 55076 harbours the largest actinomycete chromosome to date and the kistamicin biosynthetic gene cluster.</title>
        <authorList>
            <person name="Nazari B."/>
            <person name="Forneris C.C."/>
            <person name="Gibson M.I."/>
            <person name="Moon K."/>
            <person name="Schramma K.R."/>
            <person name="Seyedsayamdost M.R."/>
        </authorList>
    </citation>
    <scope>NUCLEOTIDE SEQUENCE [LARGE SCALE GENOMIC DNA]</scope>
    <source>
        <strain evidence="8">ATCC 55076</strain>
    </source>
</reference>
<dbReference type="Pfam" id="PF04055">
    <property type="entry name" value="Radical_SAM"/>
    <property type="match status" value="1"/>
</dbReference>
<dbReference type="GO" id="GO:0046872">
    <property type="term" value="F:metal ion binding"/>
    <property type="evidence" value="ECO:0007669"/>
    <property type="project" value="UniProtKB-KW"/>
</dbReference>
<evidence type="ECO:0000313" key="7">
    <source>
        <dbReference type="EMBL" id="AQZ63591.1"/>
    </source>
</evidence>
<dbReference type="InterPro" id="IPR006638">
    <property type="entry name" value="Elp3/MiaA/NifB-like_rSAM"/>
</dbReference>
<keyword evidence="5" id="KW-0411">Iron-sulfur</keyword>
<dbReference type="Gene3D" id="3.20.20.70">
    <property type="entry name" value="Aldolase class I"/>
    <property type="match status" value="1"/>
</dbReference>
<organism evidence="7 8">
    <name type="scientific">[Actinomadura] parvosata subsp. kistnae</name>
    <dbReference type="NCBI Taxonomy" id="1909395"/>
    <lineage>
        <taxon>Bacteria</taxon>
        <taxon>Bacillati</taxon>
        <taxon>Actinomycetota</taxon>
        <taxon>Actinomycetes</taxon>
        <taxon>Streptosporangiales</taxon>
        <taxon>Streptosporangiaceae</taxon>
        <taxon>Nonomuraea</taxon>
    </lineage>
</organism>
<evidence type="ECO:0000256" key="3">
    <source>
        <dbReference type="ARBA" id="ARBA00022723"/>
    </source>
</evidence>
<dbReference type="PANTHER" id="PTHR43409:SF7">
    <property type="entry name" value="BLL1977 PROTEIN"/>
    <property type="match status" value="1"/>
</dbReference>
<dbReference type="InterPro" id="IPR058240">
    <property type="entry name" value="rSAM_sf"/>
</dbReference>
<dbReference type="PROSITE" id="PS51918">
    <property type="entry name" value="RADICAL_SAM"/>
    <property type="match status" value="1"/>
</dbReference>
<dbReference type="GO" id="GO:0003824">
    <property type="term" value="F:catalytic activity"/>
    <property type="evidence" value="ECO:0007669"/>
    <property type="project" value="InterPro"/>
</dbReference>
<sequence length="401" mass="43086">MQPVLAASAAGSLRGAGAEVTGWDAGGFPLDFPGGGFDLVLISIPSFEGIEAGAHLAARFKAAGARRVLAFGQYAWLNAAALSAVTDGVIVDEPEGMAADLVACARGEVTPGELGGVITGGSRVRPKRHAARQWQVPARDLFPPLTDYPAHTTKFGLMGNIEATRGCHHRCSYCAVYASYGVTAIPIDPDVILADATQLAAQGAGHFVFVDAEFFNTRRHALTAMEAVAERLGPVTFEITTRFDHILEFEAELGRMTELGLRVVTSALEFPSDKLLRIFDKGIDVPGIKQAIRVAQATGFELRPSFITFTPWVGLEEIRALESFLEETGIAASVDPTARQTRLLLYKGSPLLGSGWLDGVELIDRGFHYDWTHPDPAVDELWAERHQQAVEAGAGRCCVRC</sequence>
<dbReference type="CDD" id="cd01335">
    <property type="entry name" value="Radical_SAM"/>
    <property type="match status" value="1"/>
</dbReference>
<dbReference type="InterPro" id="IPR007197">
    <property type="entry name" value="rSAM"/>
</dbReference>
<evidence type="ECO:0000256" key="5">
    <source>
        <dbReference type="ARBA" id="ARBA00023014"/>
    </source>
</evidence>
<dbReference type="PANTHER" id="PTHR43409">
    <property type="entry name" value="ANAEROBIC MAGNESIUM-PROTOPORPHYRIN IX MONOMETHYL ESTER CYCLASE-RELATED"/>
    <property type="match status" value="1"/>
</dbReference>
<keyword evidence="3" id="KW-0479">Metal-binding</keyword>
<keyword evidence="8" id="KW-1185">Reference proteome</keyword>
<evidence type="ECO:0000259" key="6">
    <source>
        <dbReference type="PROSITE" id="PS51918"/>
    </source>
</evidence>
<gene>
    <name evidence="7" type="ORF">BKM31_20905</name>
</gene>
<evidence type="ECO:0000256" key="1">
    <source>
        <dbReference type="ARBA" id="ARBA00001966"/>
    </source>
</evidence>
<dbReference type="GO" id="GO:0005829">
    <property type="term" value="C:cytosol"/>
    <property type="evidence" value="ECO:0007669"/>
    <property type="project" value="TreeGrafter"/>
</dbReference>
<dbReference type="GO" id="GO:0051536">
    <property type="term" value="F:iron-sulfur cluster binding"/>
    <property type="evidence" value="ECO:0007669"/>
    <property type="project" value="UniProtKB-KW"/>
</dbReference>
<dbReference type="KEGG" id="noa:BKM31_20905"/>